<dbReference type="Proteomes" id="UP000639772">
    <property type="component" value="Chromosome 1"/>
</dbReference>
<evidence type="ECO:0000256" key="1">
    <source>
        <dbReference type="ARBA" id="ARBA00001961"/>
    </source>
</evidence>
<dbReference type="InterPro" id="IPR026992">
    <property type="entry name" value="DIOX_N"/>
</dbReference>
<evidence type="ECO:0000256" key="3">
    <source>
        <dbReference type="ARBA" id="ARBA00023002"/>
    </source>
</evidence>
<dbReference type="InterPro" id="IPR027443">
    <property type="entry name" value="IPNS-like_sf"/>
</dbReference>
<dbReference type="Pfam" id="PF14226">
    <property type="entry name" value="DIOX_N"/>
    <property type="match status" value="1"/>
</dbReference>
<dbReference type="Gene3D" id="2.60.120.330">
    <property type="entry name" value="B-lactam Antibiotic, Isopenicillin N Synthase, Chain"/>
    <property type="match status" value="1"/>
</dbReference>
<name>A0A835VLC9_VANPL</name>
<keyword evidence="3 5" id="KW-0560">Oxidoreductase</keyword>
<dbReference type="InterPro" id="IPR005123">
    <property type="entry name" value="Oxoglu/Fe-dep_dioxygenase_dom"/>
</dbReference>
<comment type="caution">
    <text evidence="7">The sequence shown here is derived from an EMBL/GenBank/DDBJ whole genome shotgun (WGS) entry which is preliminary data.</text>
</comment>
<evidence type="ECO:0000313" key="8">
    <source>
        <dbReference type="Proteomes" id="UP000639772"/>
    </source>
</evidence>
<evidence type="ECO:0000256" key="5">
    <source>
        <dbReference type="RuleBase" id="RU003682"/>
    </source>
</evidence>
<gene>
    <name evidence="7" type="ORF">HPP92_003299</name>
</gene>
<comment type="similarity">
    <text evidence="5">Belongs to the iron/ascorbate-dependent oxidoreductase family.</text>
</comment>
<evidence type="ECO:0000313" key="7">
    <source>
        <dbReference type="EMBL" id="KAG0503227.1"/>
    </source>
</evidence>
<accession>A0A835VLC9</accession>
<keyword evidence="4 5" id="KW-0408">Iron</keyword>
<organism evidence="7 8">
    <name type="scientific">Vanilla planifolia</name>
    <name type="common">Vanilla</name>
    <dbReference type="NCBI Taxonomy" id="51239"/>
    <lineage>
        <taxon>Eukaryota</taxon>
        <taxon>Viridiplantae</taxon>
        <taxon>Streptophyta</taxon>
        <taxon>Embryophyta</taxon>
        <taxon>Tracheophyta</taxon>
        <taxon>Spermatophyta</taxon>
        <taxon>Magnoliopsida</taxon>
        <taxon>Liliopsida</taxon>
        <taxon>Asparagales</taxon>
        <taxon>Orchidaceae</taxon>
        <taxon>Vanilloideae</taxon>
        <taxon>Vanilleae</taxon>
        <taxon>Vanilla</taxon>
    </lineage>
</organism>
<dbReference type="GO" id="GO:0046872">
    <property type="term" value="F:metal ion binding"/>
    <property type="evidence" value="ECO:0007669"/>
    <property type="project" value="UniProtKB-KW"/>
</dbReference>
<dbReference type="SUPFAM" id="SSF51197">
    <property type="entry name" value="Clavaminate synthase-like"/>
    <property type="match status" value="1"/>
</dbReference>
<keyword evidence="2 5" id="KW-0479">Metal-binding</keyword>
<dbReference type="PANTHER" id="PTHR47990">
    <property type="entry name" value="2-OXOGLUTARATE (2OG) AND FE(II)-DEPENDENT OXYGENASE SUPERFAMILY PROTEIN-RELATED"/>
    <property type="match status" value="1"/>
</dbReference>
<dbReference type="AlphaFoldDB" id="A0A835VLC9"/>
<reference evidence="7 8" key="1">
    <citation type="journal article" date="2020" name="Nat. Food">
        <title>A phased Vanilla planifolia genome enables genetic improvement of flavour and production.</title>
        <authorList>
            <person name="Hasing T."/>
            <person name="Tang H."/>
            <person name="Brym M."/>
            <person name="Khazi F."/>
            <person name="Huang T."/>
            <person name="Chambers A.H."/>
        </authorList>
    </citation>
    <scope>NUCLEOTIDE SEQUENCE [LARGE SCALE GENOMIC DNA]</scope>
    <source>
        <tissue evidence="7">Leaf</tissue>
    </source>
</reference>
<feature type="domain" description="Fe2OG dioxygenase" evidence="6">
    <location>
        <begin position="200"/>
        <end position="300"/>
    </location>
</feature>
<protein>
    <recommendedName>
        <fullName evidence="6">Fe2OG dioxygenase domain-containing protein</fullName>
    </recommendedName>
</protein>
<dbReference type="EMBL" id="JADCNM010000001">
    <property type="protein sequence ID" value="KAG0503227.1"/>
    <property type="molecule type" value="Genomic_DNA"/>
</dbReference>
<dbReference type="PRINTS" id="PR00682">
    <property type="entry name" value="IPNSYNTHASE"/>
</dbReference>
<sequence>MLRCEDQAVISDTTFSLGRDPSYPPLLPPISIPPPLADVREDSVPLDLPVIDLGNLEPARLGAACRSLGIFRLANHGMPPGLSARIKAEVRQIMELPFERKREKLPGPGGGRPLVYFWGTPAVSLHLRSLNWLEGIHLHLPGIRDGDFHELFADLGCSPCFRALVEEYGRHMARIVQCVFDSLSSDLKLEAALSESYLRSSDGFFRFYRYPRLLEPQYFLGISPHTDSSVLTIVDEDEVGGLQIRHGNSWFHIKPVVDTFLVQLGDMMQAISNDEYKSVEHRVLANERKERLSLCYFTFPREDFRIKGMRYREFSYGEYKARVQEDIKTTGDKIGLKWFRLQCMK</sequence>
<evidence type="ECO:0000259" key="6">
    <source>
        <dbReference type="PROSITE" id="PS51471"/>
    </source>
</evidence>
<dbReference type="InterPro" id="IPR050231">
    <property type="entry name" value="Iron_ascorbate_oxido_reductase"/>
</dbReference>
<comment type="cofactor">
    <cofactor evidence="1">
        <name>L-ascorbate</name>
        <dbReference type="ChEBI" id="CHEBI:38290"/>
    </cofactor>
</comment>
<proteinExistence type="inferred from homology"/>
<dbReference type="OrthoDB" id="288590at2759"/>
<dbReference type="InterPro" id="IPR044861">
    <property type="entry name" value="IPNS-like_FE2OG_OXY"/>
</dbReference>
<evidence type="ECO:0000256" key="2">
    <source>
        <dbReference type="ARBA" id="ARBA00022723"/>
    </source>
</evidence>
<dbReference type="GO" id="GO:0016491">
    <property type="term" value="F:oxidoreductase activity"/>
    <property type="evidence" value="ECO:0007669"/>
    <property type="project" value="UniProtKB-KW"/>
</dbReference>
<dbReference type="PROSITE" id="PS51471">
    <property type="entry name" value="FE2OG_OXY"/>
    <property type="match status" value="1"/>
</dbReference>
<dbReference type="Pfam" id="PF03171">
    <property type="entry name" value="2OG-FeII_Oxy"/>
    <property type="match status" value="1"/>
</dbReference>
<evidence type="ECO:0000256" key="4">
    <source>
        <dbReference type="ARBA" id="ARBA00023004"/>
    </source>
</evidence>